<keyword evidence="2" id="KW-0677">Repeat</keyword>
<dbReference type="PANTHER" id="PTHR23235:SF176">
    <property type="entry name" value="C2H2-TYPE DOMAIN-CONTAINING PROTEIN"/>
    <property type="match status" value="1"/>
</dbReference>
<evidence type="ECO:0000256" key="1">
    <source>
        <dbReference type="ARBA" id="ARBA00022723"/>
    </source>
</evidence>
<feature type="domain" description="C2H2-type" evidence="7">
    <location>
        <begin position="95"/>
        <end position="122"/>
    </location>
</feature>
<feature type="compositionally biased region" description="Polar residues" evidence="6">
    <location>
        <begin position="10"/>
        <end position="21"/>
    </location>
</feature>
<dbReference type="GO" id="GO:0000978">
    <property type="term" value="F:RNA polymerase II cis-regulatory region sequence-specific DNA binding"/>
    <property type="evidence" value="ECO:0007669"/>
    <property type="project" value="TreeGrafter"/>
</dbReference>
<keyword evidence="1" id="KW-0479">Metal-binding</keyword>
<dbReference type="PANTHER" id="PTHR23235">
    <property type="entry name" value="KRUEPPEL-LIKE TRANSCRIPTION FACTOR"/>
    <property type="match status" value="1"/>
</dbReference>
<evidence type="ECO:0000259" key="7">
    <source>
        <dbReference type="PROSITE" id="PS50157"/>
    </source>
</evidence>
<dbReference type="SMART" id="SM00355">
    <property type="entry name" value="ZnF_C2H2"/>
    <property type="match status" value="3"/>
</dbReference>
<reference evidence="8" key="1">
    <citation type="submission" date="2023-05" db="EMBL/GenBank/DDBJ databases">
        <title>High-quality long-read genome of Scophthalmus maximus.</title>
        <authorList>
            <person name="Lien S."/>
            <person name="Martinez P."/>
        </authorList>
    </citation>
    <scope>NUCLEOTIDE SEQUENCE [LARGE SCALE GENOMIC DNA]</scope>
</reference>
<dbReference type="Pfam" id="PF00096">
    <property type="entry name" value="zf-C2H2"/>
    <property type="match status" value="1"/>
</dbReference>
<dbReference type="AlphaFoldDB" id="A0A8D3C3N7"/>
<evidence type="ECO:0000256" key="2">
    <source>
        <dbReference type="ARBA" id="ARBA00022737"/>
    </source>
</evidence>
<reference evidence="8" key="2">
    <citation type="submission" date="2025-08" db="UniProtKB">
        <authorList>
            <consortium name="Ensembl"/>
        </authorList>
    </citation>
    <scope>IDENTIFICATION</scope>
</reference>
<keyword evidence="3 5" id="KW-0863">Zinc-finger</keyword>
<evidence type="ECO:0000256" key="3">
    <source>
        <dbReference type="ARBA" id="ARBA00022771"/>
    </source>
</evidence>
<dbReference type="Ensembl" id="ENSSMAT00000048866.1">
    <property type="protein sequence ID" value="ENSSMAP00000041895.1"/>
    <property type="gene ID" value="ENSSMAG00000030256.1"/>
</dbReference>
<dbReference type="Gene3D" id="3.30.160.60">
    <property type="entry name" value="Classic Zinc Finger"/>
    <property type="match status" value="3"/>
</dbReference>
<dbReference type="InterPro" id="IPR036236">
    <property type="entry name" value="Znf_C2H2_sf"/>
</dbReference>
<dbReference type="Proteomes" id="UP000694558">
    <property type="component" value="Chromosome 1"/>
</dbReference>
<dbReference type="PROSITE" id="PS00028">
    <property type="entry name" value="ZINC_FINGER_C2H2_1"/>
    <property type="match status" value="3"/>
</dbReference>
<evidence type="ECO:0000313" key="9">
    <source>
        <dbReference type="Proteomes" id="UP000694558"/>
    </source>
</evidence>
<organism evidence="8 9">
    <name type="scientific">Scophthalmus maximus</name>
    <name type="common">Turbot</name>
    <name type="synonym">Psetta maxima</name>
    <dbReference type="NCBI Taxonomy" id="52904"/>
    <lineage>
        <taxon>Eukaryota</taxon>
        <taxon>Metazoa</taxon>
        <taxon>Chordata</taxon>
        <taxon>Craniata</taxon>
        <taxon>Vertebrata</taxon>
        <taxon>Euteleostomi</taxon>
        <taxon>Actinopterygii</taxon>
        <taxon>Neopterygii</taxon>
        <taxon>Teleostei</taxon>
        <taxon>Neoteleostei</taxon>
        <taxon>Acanthomorphata</taxon>
        <taxon>Carangaria</taxon>
        <taxon>Pleuronectiformes</taxon>
        <taxon>Pleuronectoidei</taxon>
        <taxon>Scophthalmidae</taxon>
        <taxon>Scophthalmus</taxon>
    </lineage>
</organism>
<feature type="domain" description="C2H2-type" evidence="7">
    <location>
        <begin position="67"/>
        <end position="94"/>
    </location>
</feature>
<dbReference type="InterPro" id="IPR013087">
    <property type="entry name" value="Znf_C2H2_type"/>
</dbReference>
<dbReference type="InterPro" id="IPR008598">
    <property type="entry name" value="Di19_Zn-bd"/>
</dbReference>
<dbReference type="GeneTree" id="ENSGT01150000286981"/>
<proteinExistence type="predicted"/>
<evidence type="ECO:0000256" key="6">
    <source>
        <dbReference type="SAM" id="MobiDB-lite"/>
    </source>
</evidence>
<evidence type="ECO:0000313" key="8">
    <source>
        <dbReference type="Ensembl" id="ENSSMAP00000041895.1"/>
    </source>
</evidence>
<evidence type="ECO:0000256" key="4">
    <source>
        <dbReference type="ARBA" id="ARBA00022833"/>
    </source>
</evidence>
<accession>A0A8D3C3N7</accession>
<dbReference type="SUPFAM" id="SSF57667">
    <property type="entry name" value="beta-beta-alpha zinc fingers"/>
    <property type="match status" value="2"/>
</dbReference>
<evidence type="ECO:0000256" key="5">
    <source>
        <dbReference type="PROSITE-ProRule" id="PRU00042"/>
    </source>
</evidence>
<dbReference type="PROSITE" id="PS50157">
    <property type="entry name" value="ZINC_FINGER_C2H2_2"/>
    <property type="match status" value="3"/>
</dbReference>
<protein>
    <recommendedName>
        <fullName evidence="7">C2H2-type domain-containing protein</fullName>
    </recommendedName>
</protein>
<feature type="domain" description="C2H2-type" evidence="7">
    <location>
        <begin position="39"/>
        <end position="66"/>
    </location>
</feature>
<sequence>MGRPRRETPTGYSTGMRQALQNAGRAGEPPADAHGGASYRCPYCPKDFAALAGLNVHVRRHTGERPYVCTVCGKGWPSGGDLQKHMRMHTGERPYVCLDCGKAFAISCHLTEHRRIHTGEKPAI</sequence>
<dbReference type="Pfam" id="PF05605">
    <property type="entry name" value="zf-Di19"/>
    <property type="match status" value="1"/>
</dbReference>
<dbReference type="GO" id="GO:0008270">
    <property type="term" value="F:zinc ion binding"/>
    <property type="evidence" value="ECO:0007669"/>
    <property type="project" value="UniProtKB-KW"/>
</dbReference>
<name>A0A8D3C3N7_SCOMX</name>
<feature type="region of interest" description="Disordered" evidence="6">
    <location>
        <begin position="1"/>
        <end position="36"/>
    </location>
</feature>
<dbReference type="GO" id="GO:0000981">
    <property type="term" value="F:DNA-binding transcription factor activity, RNA polymerase II-specific"/>
    <property type="evidence" value="ECO:0007669"/>
    <property type="project" value="TreeGrafter"/>
</dbReference>
<dbReference type="GO" id="GO:0005634">
    <property type="term" value="C:nucleus"/>
    <property type="evidence" value="ECO:0007669"/>
    <property type="project" value="UniProtKB-SubCell"/>
</dbReference>
<keyword evidence="4" id="KW-0862">Zinc</keyword>